<keyword evidence="3" id="KW-1185">Reference proteome</keyword>
<organism evidence="2 3">
    <name type="scientific">Pleurodeles waltl</name>
    <name type="common">Iberian ribbed newt</name>
    <dbReference type="NCBI Taxonomy" id="8319"/>
    <lineage>
        <taxon>Eukaryota</taxon>
        <taxon>Metazoa</taxon>
        <taxon>Chordata</taxon>
        <taxon>Craniata</taxon>
        <taxon>Vertebrata</taxon>
        <taxon>Euteleostomi</taxon>
        <taxon>Amphibia</taxon>
        <taxon>Batrachia</taxon>
        <taxon>Caudata</taxon>
        <taxon>Salamandroidea</taxon>
        <taxon>Salamandridae</taxon>
        <taxon>Pleurodelinae</taxon>
        <taxon>Pleurodeles</taxon>
    </lineage>
</organism>
<name>A0AAV7M594_PLEWA</name>
<evidence type="ECO:0000313" key="2">
    <source>
        <dbReference type="EMBL" id="KAJ1098363.1"/>
    </source>
</evidence>
<gene>
    <name evidence="2" type="ORF">NDU88_003476</name>
</gene>
<evidence type="ECO:0000313" key="3">
    <source>
        <dbReference type="Proteomes" id="UP001066276"/>
    </source>
</evidence>
<reference evidence="2" key="1">
    <citation type="journal article" date="2022" name="bioRxiv">
        <title>Sequencing and chromosome-scale assembly of the giantPleurodeles waltlgenome.</title>
        <authorList>
            <person name="Brown T."/>
            <person name="Elewa A."/>
            <person name="Iarovenko S."/>
            <person name="Subramanian E."/>
            <person name="Araus A.J."/>
            <person name="Petzold A."/>
            <person name="Susuki M."/>
            <person name="Suzuki K.-i.T."/>
            <person name="Hayashi T."/>
            <person name="Toyoda A."/>
            <person name="Oliveira C."/>
            <person name="Osipova E."/>
            <person name="Leigh N.D."/>
            <person name="Simon A."/>
            <person name="Yun M.H."/>
        </authorList>
    </citation>
    <scope>NUCLEOTIDE SEQUENCE</scope>
    <source>
        <strain evidence="2">20211129_DDA</strain>
        <tissue evidence="2">Liver</tissue>
    </source>
</reference>
<sequence>MEPNKVVQDLKTLQDGGREDLIKEGVLEEASVGLRRPKRLSSRGVSAAVIACASPPQKCKKFKCKSAEGRKITRSPEVFLERSPMVSGCVAWVARKRGAGCSSRRSGGSLARRVAAGGRGAVLAGAEACVGRQGAQRGGARVAEAARGKGAVQQAQLPSESMVGPQAAILKERELGDAPKMAAPTVSFNPLPVSSVEGQRVAQKGSSAQERFSADIIVISDEEQDRGETFGIGEVEVGLQSVSHVDGGAVKGGLWNTSLDKGLCRDFKEGSFGSQSALKLGEHVELVDQDGVIFRGRVCGQASGEVYKSRFRVLPEAWQRNVEDDGTGCDAPRFWGGLSGVTVHQEAGRPSDGQSLAVKVRAPLVHRKEGRVKSGAVYPTARESAMPVLMGHGAGSLLDDTPSTSRGAMGRWENQDDEELDFEDEFEERTLPASMAAVKEVTPTVSEVVRGDRSANRRQGLAGNLPRGEVEMGIGMNIRGASGGLLSKGGVDASIQVDSVADSGAGKSEVVEMAVGGVRKEDELSVSMDDVKNVGVANSGVPVKGAVKIVGGSDGIGRRRDEAVRFIMHLIEKGLSAVTIAGKLAGIAFYGKARTGDEASEVWLGCLGGSNKWEMAPQNGRISGGKIGKSDKANTKAHVLGGGARLKRTAKDLSCSDPADGWFSIEQGKISDEAAGGSKGIMNSSRGSMVQTAMHDVGSKMKSKTQLQPAIMKYLTSGAHVKGNVGMLQQLDIRSKEATEKSEVTEVVQGVIQTREGLENSPVYRGDVQSETENHLIKQTSQMDIAGAAGLATGIEKKHQKDIRGVNNLIEADLTKDGKSRDRAIEEAPDRQELDQRTGKAEVTEKGIEWATEGGDKF</sequence>
<dbReference type="Proteomes" id="UP001066276">
    <property type="component" value="Chromosome 10"/>
</dbReference>
<feature type="region of interest" description="Disordered" evidence="1">
    <location>
        <begin position="816"/>
        <end position="858"/>
    </location>
</feature>
<dbReference type="AlphaFoldDB" id="A0AAV7M594"/>
<comment type="caution">
    <text evidence="2">The sequence shown here is derived from an EMBL/GenBank/DDBJ whole genome shotgun (WGS) entry which is preliminary data.</text>
</comment>
<proteinExistence type="predicted"/>
<dbReference type="EMBL" id="JANPWB010000014">
    <property type="protein sequence ID" value="KAJ1098363.1"/>
    <property type="molecule type" value="Genomic_DNA"/>
</dbReference>
<evidence type="ECO:0000256" key="1">
    <source>
        <dbReference type="SAM" id="MobiDB-lite"/>
    </source>
</evidence>
<accession>A0AAV7M594</accession>
<protein>
    <submittedName>
        <fullName evidence="2">Uncharacterized protein</fullName>
    </submittedName>
</protein>